<dbReference type="GO" id="GO:0006955">
    <property type="term" value="P:immune response"/>
    <property type="evidence" value="ECO:0007669"/>
    <property type="project" value="InterPro"/>
</dbReference>
<accession>A0AAV6GFA4</accession>
<keyword evidence="9" id="KW-1185">Reference proteome</keyword>
<dbReference type="GO" id="GO:0005164">
    <property type="term" value="F:tumor necrosis factor receptor binding"/>
    <property type="evidence" value="ECO:0007669"/>
    <property type="project" value="InterPro"/>
</dbReference>
<dbReference type="PROSITE" id="PS50049">
    <property type="entry name" value="THD_2"/>
    <property type="match status" value="1"/>
</dbReference>
<evidence type="ECO:0000256" key="1">
    <source>
        <dbReference type="ARBA" id="ARBA00004370"/>
    </source>
</evidence>
<dbReference type="Proteomes" id="UP000823561">
    <property type="component" value="Chromosome 12"/>
</dbReference>
<organism evidence="8 9">
    <name type="scientific">Alosa alosa</name>
    <name type="common">allis shad</name>
    <dbReference type="NCBI Taxonomy" id="278164"/>
    <lineage>
        <taxon>Eukaryota</taxon>
        <taxon>Metazoa</taxon>
        <taxon>Chordata</taxon>
        <taxon>Craniata</taxon>
        <taxon>Vertebrata</taxon>
        <taxon>Euteleostomi</taxon>
        <taxon>Actinopterygii</taxon>
        <taxon>Neopterygii</taxon>
        <taxon>Teleostei</taxon>
        <taxon>Clupei</taxon>
        <taxon>Clupeiformes</taxon>
        <taxon>Clupeoidei</taxon>
        <taxon>Clupeidae</taxon>
        <taxon>Alosa</taxon>
    </lineage>
</organism>
<evidence type="ECO:0000256" key="2">
    <source>
        <dbReference type="ARBA" id="ARBA00008670"/>
    </source>
</evidence>
<comment type="similarity">
    <text evidence="2">Belongs to the tumor necrosis factor family.</text>
</comment>
<dbReference type="Gene3D" id="2.60.120.40">
    <property type="match status" value="1"/>
</dbReference>
<evidence type="ECO:0000256" key="6">
    <source>
        <dbReference type="SAM" id="Phobius"/>
    </source>
</evidence>
<dbReference type="InterPro" id="IPR008983">
    <property type="entry name" value="Tumour_necrosis_fac-like_dom"/>
</dbReference>
<comment type="caution">
    <text evidence="8">The sequence shown here is derived from an EMBL/GenBank/DDBJ whole genome shotgun (WGS) entry which is preliminary data.</text>
</comment>
<feature type="transmembrane region" description="Helical" evidence="6">
    <location>
        <begin position="41"/>
        <end position="61"/>
    </location>
</feature>
<keyword evidence="4 6" id="KW-0472">Membrane</keyword>
<dbReference type="GO" id="GO:0016020">
    <property type="term" value="C:membrane"/>
    <property type="evidence" value="ECO:0007669"/>
    <property type="project" value="UniProtKB-SubCell"/>
</dbReference>
<evidence type="ECO:0000313" key="8">
    <source>
        <dbReference type="EMBL" id="KAG5272077.1"/>
    </source>
</evidence>
<dbReference type="AlphaFoldDB" id="A0AAV6GFA4"/>
<gene>
    <name evidence="8" type="ORF">AALO_G00161400</name>
</gene>
<evidence type="ECO:0000259" key="7">
    <source>
        <dbReference type="PROSITE" id="PS50049"/>
    </source>
</evidence>
<proteinExistence type="inferred from homology"/>
<protein>
    <recommendedName>
        <fullName evidence="7">THD domain-containing protein</fullName>
    </recommendedName>
</protein>
<comment type="subcellular location">
    <subcellularLocation>
        <location evidence="1">Membrane</location>
    </subcellularLocation>
</comment>
<keyword evidence="6" id="KW-1133">Transmembrane helix</keyword>
<keyword evidence="3" id="KW-0202">Cytokine</keyword>
<dbReference type="GO" id="GO:0005615">
    <property type="term" value="C:extracellular space"/>
    <property type="evidence" value="ECO:0007669"/>
    <property type="project" value="UniProtKB-KW"/>
</dbReference>
<evidence type="ECO:0000256" key="5">
    <source>
        <dbReference type="SAM" id="MobiDB-lite"/>
    </source>
</evidence>
<name>A0AAV6GFA4_9TELE</name>
<sequence length="236" mass="27061">MLSDVSTEVISTDSVTDLRQEEMVITLLRHYQTMRRQETRLRLATGFMILMGLAAVFFFHYQKRNSASEAGIAAQNEPSAQAQHDARQKKKPSFYLTPDKNQTKNMKPMQWLNHTTTQAVQSIWIPTNGIYFVFLQMSHRIPDTDFCAKMAKKGTYLTASVVRTREAYPEPDTLFISKDSIPCTYPNFRSVYAGHLINLMANDKLEVMVDTSSELIDWFIKKGVVFGGYLINRLKD</sequence>
<keyword evidence="6" id="KW-0812">Transmembrane</keyword>
<dbReference type="SUPFAM" id="SSF49842">
    <property type="entry name" value="TNF-like"/>
    <property type="match status" value="1"/>
</dbReference>
<dbReference type="GO" id="GO:0005125">
    <property type="term" value="F:cytokine activity"/>
    <property type="evidence" value="ECO:0007669"/>
    <property type="project" value="UniProtKB-KW"/>
</dbReference>
<evidence type="ECO:0000313" key="9">
    <source>
        <dbReference type="Proteomes" id="UP000823561"/>
    </source>
</evidence>
<evidence type="ECO:0000256" key="3">
    <source>
        <dbReference type="ARBA" id="ARBA00022514"/>
    </source>
</evidence>
<feature type="region of interest" description="Disordered" evidence="5">
    <location>
        <begin position="70"/>
        <end position="102"/>
    </location>
</feature>
<dbReference type="PANTHER" id="PTHR11471:SF13">
    <property type="entry name" value="TNF FAMILY PROFILE DOMAIN-CONTAINING PROTEIN"/>
    <property type="match status" value="1"/>
</dbReference>
<dbReference type="InterPro" id="IPR006052">
    <property type="entry name" value="TNF_dom"/>
</dbReference>
<dbReference type="PANTHER" id="PTHR11471">
    <property type="entry name" value="TUMOR NECROSIS FACTOR FAMILY MEMBER"/>
    <property type="match status" value="1"/>
</dbReference>
<evidence type="ECO:0000256" key="4">
    <source>
        <dbReference type="ARBA" id="ARBA00023136"/>
    </source>
</evidence>
<reference evidence="8" key="1">
    <citation type="submission" date="2020-10" db="EMBL/GenBank/DDBJ databases">
        <title>Chromosome-scale genome assembly of the Allis shad, Alosa alosa.</title>
        <authorList>
            <person name="Margot Z."/>
            <person name="Christophe K."/>
            <person name="Cabau C."/>
            <person name="Louis A."/>
            <person name="Berthelot C."/>
            <person name="Parey E."/>
            <person name="Roest Crollius H."/>
            <person name="Montfort J."/>
            <person name="Robinson-Rechavi M."/>
            <person name="Bucao C."/>
            <person name="Bouchez O."/>
            <person name="Gislard M."/>
            <person name="Lluch J."/>
            <person name="Milhes M."/>
            <person name="Lampietro C."/>
            <person name="Lopez Roques C."/>
            <person name="Donnadieu C."/>
            <person name="Braasch I."/>
            <person name="Desvignes T."/>
            <person name="Postlethwait J."/>
            <person name="Bobe J."/>
            <person name="Guiguen Y."/>
        </authorList>
    </citation>
    <scope>NUCLEOTIDE SEQUENCE</scope>
    <source>
        <strain evidence="8">M-15738</strain>
        <tissue evidence="8">Blood</tissue>
    </source>
</reference>
<feature type="domain" description="THD" evidence="7">
    <location>
        <begin position="92"/>
        <end position="234"/>
    </location>
</feature>
<dbReference type="Pfam" id="PF00229">
    <property type="entry name" value="TNF"/>
    <property type="match status" value="1"/>
</dbReference>
<dbReference type="EMBL" id="JADWDJ010000012">
    <property type="protein sequence ID" value="KAG5272077.1"/>
    <property type="molecule type" value="Genomic_DNA"/>
</dbReference>